<feature type="chain" id="PRO_5046093171" description="DUF3575 domain-containing protein" evidence="1">
    <location>
        <begin position="30"/>
        <end position="247"/>
    </location>
</feature>
<keyword evidence="1" id="KW-0732">Signal</keyword>
<protein>
    <recommendedName>
        <fullName evidence="4">DUF3575 domain-containing protein</fullName>
    </recommendedName>
</protein>
<evidence type="ECO:0000313" key="3">
    <source>
        <dbReference type="Proteomes" id="UP000830401"/>
    </source>
</evidence>
<organism evidence="2 3">
    <name type="scientific">Hymenobacter volaticus</name>
    <dbReference type="NCBI Taxonomy" id="2932254"/>
    <lineage>
        <taxon>Bacteria</taxon>
        <taxon>Pseudomonadati</taxon>
        <taxon>Bacteroidota</taxon>
        <taxon>Cytophagia</taxon>
        <taxon>Cytophagales</taxon>
        <taxon>Hymenobacteraceae</taxon>
        <taxon>Hymenobacter</taxon>
    </lineage>
</organism>
<keyword evidence="3" id="KW-1185">Reference proteome</keyword>
<sequence length="247" mass="28296">MNQPSVSSLPALRALLLGLLISISLPRLAAAQTAPDTTRVRYSEETVATPDSSRTTALGQTYSALTRLQIEERVLWKIGLNNYTSDNNFDTGRRYYRYGLYLIYERKLRDDISIMAELSPDFTRYRRVDGLKFRQGFSVRSQLAGRYYYNLNQRIRKGKNASNFSANYLSVALGNGFGRRSHETTYYFYTFSKPFIRADLSAFYGLQRRLGQYGFVDFNVGFSTRLAPRVYDFSPSGTFRIGLALGW</sequence>
<gene>
    <name evidence="2" type="ORF">MUN86_01200</name>
</gene>
<feature type="signal peptide" evidence="1">
    <location>
        <begin position="1"/>
        <end position="29"/>
    </location>
</feature>
<dbReference type="EMBL" id="CP095061">
    <property type="protein sequence ID" value="UOQ66578.1"/>
    <property type="molecule type" value="Genomic_DNA"/>
</dbReference>
<evidence type="ECO:0000256" key="1">
    <source>
        <dbReference type="SAM" id="SignalP"/>
    </source>
</evidence>
<dbReference type="RefSeq" id="WP_245120813.1">
    <property type="nucleotide sequence ID" value="NZ_CP095061.1"/>
</dbReference>
<proteinExistence type="predicted"/>
<dbReference type="Proteomes" id="UP000830401">
    <property type="component" value="Chromosome"/>
</dbReference>
<name>A0ABY4G6R3_9BACT</name>
<evidence type="ECO:0000313" key="2">
    <source>
        <dbReference type="EMBL" id="UOQ66578.1"/>
    </source>
</evidence>
<reference evidence="2" key="1">
    <citation type="submission" date="2022-04" db="EMBL/GenBank/DDBJ databases">
        <title>Hymenobacter sp. isolated from the air.</title>
        <authorList>
            <person name="Won M."/>
            <person name="Lee C.-M."/>
            <person name="Woen H.-Y."/>
            <person name="Kwon S.-W."/>
        </authorList>
    </citation>
    <scope>NUCLEOTIDE SEQUENCE</scope>
    <source>
        <strain evidence="2">5420S-77</strain>
    </source>
</reference>
<accession>A0ABY4G6R3</accession>
<evidence type="ECO:0008006" key="4">
    <source>
        <dbReference type="Google" id="ProtNLM"/>
    </source>
</evidence>